<dbReference type="Gene3D" id="6.10.250.1580">
    <property type="match status" value="1"/>
</dbReference>
<comment type="subunit">
    <text evidence="12">F-type ATPases have 2 components, F(1) - the catalytic core - and F(0) - the membrane proton channel. F(1) has five subunits: alpha(3), beta(3), gamma(1), delta(1), epsilon(1). F(0) has three main subunits: a(1), b(2) and c(10-14). The alpha and beta chains form an alternating ring which encloses part of the gamma chain. F(1) is attached to F(0) by a central stalk formed by the gamma and epsilon chains, while a peripheral stalk is formed by the delta and b chains.</text>
</comment>
<dbReference type="Proteomes" id="UP000176741">
    <property type="component" value="Unassembled WGS sequence"/>
</dbReference>
<evidence type="ECO:0000256" key="8">
    <source>
        <dbReference type="ARBA" id="ARBA00023136"/>
    </source>
</evidence>
<dbReference type="InterPro" id="IPR050059">
    <property type="entry name" value="ATP_synthase_B_chain"/>
</dbReference>
<keyword evidence="8 12" id="KW-0472">Membrane</keyword>
<evidence type="ECO:0000256" key="1">
    <source>
        <dbReference type="ARBA" id="ARBA00005513"/>
    </source>
</evidence>
<evidence type="ECO:0000256" key="14">
    <source>
        <dbReference type="SAM" id="Coils"/>
    </source>
</evidence>
<dbReference type="HAMAP" id="MF_01398">
    <property type="entry name" value="ATP_synth_b_bprime"/>
    <property type="match status" value="1"/>
</dbReference>
<dbReference type="GO" id="GO:0012505">
    <property type="term" value="C:endomembrane system"/>
    <property type="evidence" value="ECO:0007669"/>
    <property type="project" value="UniProtKB-SubCell"/>
</dbReference>
<keyword evidence="6 12" id="KW-1133">Transmembrane helix</keyword>
<dbReference type="InterPro" id="IPR002146">
    <property type="entry name" value="ATP_synth_b/b'su_bac/chlpt"/>
</dbReference>
<evidence type="ECO:0000313" key="16">
    <source>
        <dbReference type="Proteomes" id="UP000176741"/>
    </source>
</evidence>
<keyword evidence="5 12" id="KW-0375">Hydrogen ion transport</keyword>
<name>A0A1F7Y285_9BACT</name>
<keyword evidence="14" id="KW-0175">Coiled coil</keyword>
<dbReference type="PANTHER" id="PTHR33445:SF2">
    <property type="entry name" value="ATP SYNTHASE SUBUNIT B', CHLOROPLASTIC"/>
    <property type="match status" value="1"/>
</dbReference>
<feature type="transmembrane region" description="Helical" evidence="12">
    <location>
        <begin position="6"/>
        <end position="25"/>
    </location>
</feature>
<evidence type="ECO:0000313" key="15">
    <source>
        <dbReference type="EMBL" id="OGM21423.1"/>
    </source>
</evidence>
<dbReference type="PANTHER" id="PTHR33445">
    <property type="entry name" value="ATP SYNTHASE SUBUNIT B', CHLOROPLASTIC"/>
    <property type="match status" value="1"/>
</dbReference>
<feature type="coiled-coil region" evidence="14">
    <location>
        <begin position="44"/>
        <end position="97"/>
    </location>
</feature>
<gene>
    <name evidence="12" type="primary">atpF</name>
    <name evidence="15" type="ORF">A2771_03880</name>
</gene>
<evidence type="ECO:0000256" key="5">
    <source>
        <dbReference type="ARBA" id="ARBA00022781"/>
    </source>
</evidence>
<accession>A0A1F7Y285</accession>
<comment type="subcellular location">
    <subcellularLocation>
        <location evidence="12">Cell membrane</location>
        <topology evidence="12">Single-pass membrane protein</topology>
    </subcellularLocation>
    <subcellularLocation>
        <location evidence="11">Endomembrane system</location>
        <topology evidence="11">Single-pass membrane protein</topology>
    </subcellularLocation>
</comment>
<dbReference type="GO" id="GO:0046961">
    <property type="term" value="F:proton-transporting ATPase activity, rotational mechanism"/>
    <property type="evidence" value="ECO:0007669"/>
    <property type="project" value="TreeGrafter"/>
</dbReference>
<keyword evidence="3 12" id="KW-0138">CF(0)</keyword>
<evidence type="ECO:0000256" key="9">
    <source>
        <dbReference type="ARBA" id="ARBA00023310"/>
    </source>
</evidence>
<evidence type="ECO:0000256" key="6">
    <source>
        <dbReference type="ARBA" id="ARBA00022989"/>
    </source>
</evidence>
<dbReference type="CDD" id="cd06503">
    <property type="entry name" value="ATP-synt_Fo_b"/>
    <property type="match status" value="1"/>
</dbReference>
<evidence type="ECO:0000256" key="13">
    <source>
        <dbReference type="RuleBase" id="RU003848"/>
    </source>
</evidence>
<comment type="similarity">
    <text evidence="1 12 13">Belongs to the ATPase B chain family.</text>
</comment>
<dbReference type="AlphaFoldDB" id="A0A1F7Y285"/>
<keyword evidence="9 12" id="KW-0066">ATP synthesis</keyword>
<organism evidence="15 16">
    <name type="scientific">Candidatus Woesebacteria bacterium RIFCSPHIGHO2_01_FULL_38_26b</name>
    <dbReference type="NCBI Taxonomy" id="1802491"/>
    <lineage>
        <taxon>Bacteria</taxon>
        <taxon>Candidatus Woeseibacteriota</taxon>
    </lineage>
</organism>
<comment type="caution">
    <text evidence="15">The sequence shown here is derived from an EMBL/GenBank/DDBJ whole genome shotgun (WGS) entry which is preliminary data.</text>
</comment>
<dbReference type="GO" id="GO:0045259">
    <property type="term" value="C:proton-transporting ATP synthase complex"/>
    <property type="evidence" value="ECO:0007669"/>
    <property type="project" value="UniProtKB-KW"/>
</dbReference>
<evidence type="ECO:0000256" key="11">
    <source>
        <dbReference type="ARBA" id="ARBA00037847"/>
    </source>
</evidence>
<keyword evidence="12" id="KW-1003">Cell membrane</keyword>
<evidence type="ECO:0000256" key="7">
    <source>
        <dbReference type="ARBA" id="ARBA00023065"/>
    </source>
</evidence>
<dbReference type="GO" id="GO:0005886">
    <property type="term" value="C:plasma membrane"/>
    <property type="evidence" value="ECO:0007669"/>
    <property type="project" value="UniProtKB-SubCell"/>
</dbReference>
<reference evidence="15 16" key="1">
    <citation type="journal article" date="2016" name="Nat. Commun.">
        <title>Thousands of microbial genomes shed light on interconnected biogeochemical processes in an aquifer system.</title>
        <authorList>
            <person name="Anantharaman K."/>
            <person name="Brown C.T."/>
            <person name="Hug L.A."/>
            <person name="Sharon I."/>
            <person name="Castelle C.J."/>
            <person name="Probst A.J."/>
            <person name="Thomas B.C."/>
            <person name="Singh A."/>
            <person name="Wilkins M.J."/>
            <person name="Karaoz U."/>
            <person name="Brodie E.L."/>
            <person name="Williams K.H."/>
            <person name="Hubbard S.S."/>
            <person name="Banfield J.F."/>
        </authorList>
    </citation>
    <scope>NUCLEOTIDE SEQUENCE [LARGE SCALE GENOMIC DNA]</scope>
</reference>
<evidence type="ECO:0000256" key="4">
    <source>
        <dbReference type="ARBA" id="ARBA00022692"/>
    </source>
</evidence>
<sequence>MESLGLDLKLLIAQIVNFGILFIVLKKVLYKPIFKILDDRSKKISESLENSKKAEEALAKIAEKEVKILKIAKEKANQEKEEIIHFAQEEKQKIIDEAKLTAQREVKRGLEVIRANEVKSSARLREEFLNEAVERLIKKLAKSGSKSLLDQILK</sequence>
<protein>
    <recommendedName>
        <fullName evidence="12">ATP synthase subunit b</fullName>
    </recommendedName>
    <alternativeName>
        <fullName evidence="12">ATP synthase F(0) sector subunit b</fullName>
    </alternativeName>
    <alternativeName>
        <fullName evidence="12">ATPase subunit I</fullName>
    </alternativeName>
    <alternativeName>
        <fullName evidence="12">F-type ATPase subunit b</fullName>
        <shortName evidence="12">F-ATPase subunit b</shortName>
    </alternativeName>
</protein>
<keyword evidence="2 12" id="KW-0813">Transport</keyword>
<comment type="function">
    <text evidence="12">Component of the F(0) channel, it forms part of the peripheral stalk, linking F(1) to F(0).</text>
</comment>
<dbReference type="EMBL" id="MGGD01000010">
    <property type="protein sequence ID" value="OGM21423.1"/>
    <property type="molecule type" value="Genomic_DNA"/>
</dbReference>
<comment type="function">
    <text evidence="10 12">F(1)F(0) ATP synthase produces ATP from ADP in the presence of a proton or sodium gradient. F-type ATPases consist of two structural domains, F(1) containing the extramembraneous catalytic core and F(0) containing the membrane proton channel, linked together by a central stalk and a peripheral stalk. During catalysis, ATP synthesis in the catalytic domain of F(1) is coupled via a rotary mechanism of the central stalk subunits to proton translocation.</text>
</comment>
<evidence type="ECO:0000256" key="2">
    <source>
        <dbReference type="ARBA" id="ARBA00022448"/>
    </source>
</evidence>
<evidence type="ECO:0000256" key="12">
    <source>
        <dbReference type="HAMAP-Rule" id="MF_01398"/>
    </source>
</evidence>
<proteinExistence type="inferred from homology"/>
<keyword evidence="7 12" id="KW-0406">Ion transport</keyword>
<evidence type="ECO:0000256" key="10">
    <source>
        <dbReference type="ARBA" id="ARBA00025198"/>
    </source>
</evidence>
<dbReference type="GO" id="GO:0046933">
    <property type="term" value="F:proton-transporting ATP synthase activity, rotational mechanism"/>
    <property type="evidence" value="ECO:0007669"/>
    <property type="project" value="UniProtKB-UniRule"/>
</dbReference>
<evidence type="ECO:0000256" key="3">
    <source>
        <dbReference type="ARBA" id="ARBA00022547"/>
    </source>
</evidence>
<keyword evidence="4 12" id="KW-0812">Transmembrane</keyword>
<dbReference type="Pfam" id="PF00430">
    <property type="entry name" value="ATP-synt_B"/>
    <property type="match status" value="1"/>
</dbReference>